<dbReference type="EMBL" id="LIBO01000290">
    <property type="protein sequence ID" value="KRO60407.1"/>
    <property type="molecule type" value="Genomic_DNA"/>
</dbReference>
<evidence type="ECO:0000313" key="3">
    <source>
        <dbReference type="EMBL" id="KRO60407.1"/>
    </source>
</evidence>
<organism evidence="3 4">
    <name type="scientific">Verrucomicrobia subdivision 6 bacterium BACL9 MAG-120507-bin52</name>
    <dbReference type="NCBI Taxonomy" id="1655590"/>
    <lineage>
        <taxon>Bacteria</taxon>
        <taxon>Pseudomonadati</taxon>
        <taxon>Verrucomicrobiota</taxon>
        <taxon>Verrucomicrobiia</taxon>
        <taxon>Verrucomicrobiales</taxon>
        <taxon>Verrucomicrobia subdivision 6</taxon>
    </lineage>
</organism>
<protein>
    <submittedName>
        <fullName evidence="3">Uncharacterized protein</fullName>
    </submittedName>
</protein>
<proteinExistence type="predicted"/>
<dbReference type="Proteomes" id="UP000051269">
    <property type="component" value="Unassembled WGS sequence"/>
</dbReference>
<accession>A0A0R2RCY2</accession>
<feature type="compositionally biased region" description="Polar residues" evidence="1">
    <location>
        <begin position="230"/>
        <end position="246"/>
    </location>
</feature>
<reference evidence="3 4" key="1">
    <citation type="submission" date="2015-10" db="EMBL/GenBank/DDBJ databases">
        <title>Metagenome-Assembled Genomes uncover a global brackish microbiome.</title>
        <authorList>
            <person name="Hugerth L.W."/>
            <person name="Larsson J."/>
            <person name="Alneberg J."/>
            <person name="Lindh M.V."/>
            <person name="Legrand C."/>
            <person name="Pinhassi J."/>
            <person name="Andersson A.F."/>
        </authorList>
    </citation>
    <scope>NUCLEOTIDE SEQUENCE [LARGE SCALE GENOMIC DNA]</scope>
    <source>
        <strain evidence="3">BACL18 MAG-120507-bin52</strain>
    </source>
</reference>
<feature type="signal peptide" evidence="2">
    <location>
        <begin position="1"/>
        <end position="20"/>
    </location>
</feature>
<feature type="region of interest" description="Disordered" evidence="1">
    <location>
        <begin position="211"/>
        <end position="246"/>
    </location>
</feature>
<comment type="caution">
    <text evidence="3">The sequence shown here is derived from an EMBL/GenBank/DDBJ whole genome shotgun (WGS) entry which is preliminary data.</text>
</comment>
<evidence type="ECO:0000256" key="2">
    <source>
        <dbReference type="SAM" id="SignalP"/>
    </source>
</evidence>
<feature type="chain" id="PRO_5006422701" evidence="2">
    <location>
        <begin position="21"/>
        <end position="246"/>
    </location>
</feature>
<gene>
    <name evidence="3" type="ORF">ABR82_03570</name>
</gene>
<dbReference type="AlphaFoldDB" id="A0A0R2RCY2"/>
<evidence type="ECO:0000313" key="4">
    <source>
        <dbReference type="Proteomes" id="UP000051269"/>
    </source>
</evidence>
<keyword evidence="2" id="KW-0732">Signal</keyword>
<sequence>MRSSLVLPFLLGLLPLIAHTAPPMETPSQPFDFDTHRRNPIEARRKASYAAEGRDLQDNLLAGPKGGKSDISKQAAGLFPEMESIPLKQEPAPLPTPRELTDRVTAQRSGEDTKGRIDLLARGKVAKEMNLSAMSESEYELYATQKQCAMEEAPQRTNLLNPMPTVTNVKTDGPAHAYSVTQAGIGARAKTGSNQNPFEDVIKLLRLDQPVTHGEDPLPTTKAKVVQAEIPSTSGTSQASPSAGAY</sequence>
<evidence type="ECO:0000256" key="1">
    <source>
        <dbReference type="SAM" id="MobiDB-lite"/>
    </source>
</evidence>
<name>A0A0R2RCY2_9BACT</name>